<dbReference type="EC" id="2.7.13.3" evidence="2"/>
<evidence type="ECO:0000256" key="7">
    <source>
        <dbReference type="ARBA" id="ARBA00022840"/>
    </source>
</evidence>
<accession>A0ABS4PUU1</accession>
<keyword evidence="9" id="KW-0472">Membrane</keyword>
<comment type="caution">
    <text evidence="13">The sequence shown here is derived from an EMBL/GenBank/DDBJ whole genome shotgun (WGS) entry which is preliminary data.</text>
</comment>
<dbReference type="Gene3D" id="3.30.565.10">
    <property type="entry name" value="Histidine kinase-like ATPase, C-terminal domain"/>
    <property type="match status" value="1"/>
</dbReference>
<dbReference type="Proteomes" id="UP000741013">
    <property type="component" value="Unassembled WGS sequence"/>
</dbReference>
<dbReference type="PANTHER" id="PTHR24421">
    <property type="entry name" value="NITRATE/NITRITE SENSOR PROTEIN NARX-RELATED"/>
    <property type="match status" value="1"/>
</dbReference>
<evidence type="ECO:0000259" key="10">
    <source>
        <dbReference type="Pfam" id="PF02518"/>
    </source>
</evidence>
<evidence type="ECO:0000313" key="14">
    <source>
        <dbReference type="Proteomes" id="UP000741013"/>
    </source>
</evidence>
<protein>
    <recommendedName>
        <fullName evidence="2">histidine kinase</fullName>
        <ecNumber evidence="2">2.7.13.3</ecNumber>
    </recommendedName>
</protein>
<feature type="domain" description="DUF7134" evidence="12">
    <location>
        <begin position="5"/>
        <end position="155"/>
    </location>
</feature>
<dbReference type="Pfam" id="PF02518">
    <property type="entry name" value="HATPase_c"/>
    <property type="match status" value="1"/>
</dbReference>
<keyword evidence="7" id="KW-0067">ATP-binding</keyword>
<dbReference type="InterPro" id="IPR036890">
    <property type="entry name" value="HATPase_C_sf"/>
</dbReference>
<dbReference type="CDD" id="cd16917">
    <property type="entry name" value="HATPase_UhpB-NarQ-NarX-like"/>
    <property type="match status" value="1"/>
</dbReference>
<gene>
    <name evidence="13" type="ORF">JOM49_004599</name>
</gene>
<evidence type="ECO:0000313" key="13">
    <source>
        <dbReference type="EMBL" id="MBP2183073.1"/>
    </source>
</evidence>
<keyword evidence="9" id="KW-1133">Transmembrane helix</keyword>
<dbReference type="PANTHER" id="PTHR24421:SF10">
    <property type="entry name" value="NITRATE_NITRITE SENSOR PROTEIN NARQ"/>
    <property type="match status" value="1"/>
</dbReference>
<organism evidence="13 14">
    <name type="scientific">Amycolatopsis magusensis</name>
    <dbReference type="NCBI Taxonomy" id="882444"/>
    <lineage>
        <taxon>Bacteria</taxon>
        <taxon>Bacillati</taxon>
        <taxon>Actinomycetota</taxon>
        <taxon>Actinomycetes</taxon>
        <taxon>Pseudonocardiales</taxon>
        <taxon>Pseudonocardiaceae</taxon>
        <taxon>Amycolatopsis</taxon>
    </lineage>
</organism>
<evidence type="ECO:0000256" key="6">
    <source>
        <dbReference type="ARBA" id="ARBA00022777"/>
    </source>
</evidence>
<keyword evidence="4" id="KW-0808">Transferase</keyword>
<dbReference type="SUPFAM" id="SSF55874">
    <property type="entry name" value="ATPase domain of HSP90 chaperone/DNA topoisomerase II/histidine kinase"/>
    <property type="match status" value="1"/>
</dbReference>
<evidence type="ECO:0000259" key="12">
    <source>
        <dbReference type="Pfam" id="PF23539"/>
    </source>
</evidence>
<dbReference type="InterPro" id="IPR011712">
    <property type="entry name" value="Sig_transdc_His_kin_sub3_dim/P"/>
</dbReference>
<feature type="transmembrane region" description="Helical" evidence="9">
    <location>
        <begin position="34"/>
        <end position="52"/>
    </location>
</feature>
<comment type="catalytic activity">
    <reaction evidence="1">
        <text>ATP + protein L-histidine = ADP + protein N-phospho-L-histidine.</text>
        <dbReference type="EC" id="2.7.13.3"/>
    </reaction>
</comment>
<keyword evidence="9" id="KW-0812">Transmembrane</keyword>
<reference evidence="13 14" key="1">
    <citation type="submission" date="2021-03" db="EMBL/GenBank/DDBJ databases">
        <title>Sequencing the genomes of 1000 actinobacteria strains.</title>
        <authorList>
            <person name="Klenk H.-P."/>
        </authorList>
    </citation>
    <scope>NUCLEOTIDE SEQUENCE [LARGE SCALE GENOMIC DNA]</scope>
    <source>
        <strain evidence="13 14">DSM 45510</strain>
    </source>
</reference>
<proteinExistence type="predicted"/>
<dbReference type="InterPro" id="IPR050482">
    <property type="entry name" value="Sensor_HK_TwoCompSys"/>
</dbReference>
<evidence type="ECO:0000256" key="4">
    <source>
        <dbReference type="ARBA" id="ARBA00022679"/>
    </source>
</evidence>
<evidence type="ECO:0000256" key="5">
    <source>
        <dbReference type="ARBA" id="ARBA00022741"/>
    </source>
</evidence>
<evidence type="ECO:0000256" key="2">
    <source>
        <dbReference type="ARBA" id="ARBA00012438"/>
    </source>
</evidence>
<keyword evidence="3" id="KW-0597">Phosphoprotein</keyword>
<feature type="domain" description="Signal transduction histidine kinase subgroup 3 dimerisation and phosphoacceptor" evidence="11">
    <location>
        <begin position="183"/>
        <end position="248"/>
    </location>
</feature>
<evidence type="ECO:0000256" key="1">
    <source>
        <dbReference type="ARBA" id="ARBA00000085"/>
    </source>
</evidence>
<dbReference type="EMBL" id="JAGGMS010000001">
    <property type="protein sequence ID" value="MBP2183073.1"/>
    <property type="molecule type" value="Genomic_DNA"/>
</dbReference>
<feature type="transmembrane region" description="Helical" evidence="9">
    <location>
        <begin position="102"/>
        <end position="118"/>
    </location>
</feature>
<evidence type="ECO:0000256" key="8">
    <source>
        <dbReference type="ARBA" id="ARBA00023012"/>
    </source>
</evidence>
<keyword evidence="14" id="KW-1185">Reference proteome</keyword>
<name>A0ABS4PUU1_9PSEU</name>
<evidence type="ECO:0000256" key="9">
    <source>
        <dbReference type="SAM" id="Phobius"/>
    </source>
</evidence>
<dbReference type="InterPro" id="IPR055558">
    <property type="entry name" value="DUF7134"/>
</dbReference>
<dbReference type="Pfam" id="PF07730">
    <property type="entry name" value="HisKA_3"/>
    <property type="match status" value="1"/>
</dbReference>
<dbReference type="GO" id="GO:0016301">
    <property type="term" value="F:kinase activity"/>
    <property type="evidence" value="ECO:0007669"/>
    <property type="project" value="UniProtKB-KW"/>
</dbReference>
<dbReference type="Pfam" id="PF23539">
    <property type="entry name" value="DUF7134"/>
    <property type="match status" value="1"/>
</dbReference>
<evidence type="ECO:0000256" key="3">
    <source>
        <dbReference type="ARBA" id="ARBA00022553"/>
    </source>
</evidence>
<dbReference type="RefSeq" id="WP_209666286.1">
    <property type="nucleotide sequence ID" value="NZ_JAGGMS010000001.1"/>
</dbReference>
<dbReference type="Gene3D" id="1.20.5.1930">
    <property type="match status" value="1"/>
</dbReference>
<evidence type="ECO:0000259" key="11">
    <source>
        <dbReference type="Pfam" id="PF07730"/>
    </source>
</evidence>
<sequence>MNRLSLWIRTRPWVLDLPVYAVFVLYPPTRTPGWPMALLWLPIGALIAALVLRRRHPRAAALAVLVIALIQYTDEGFAQDSLRTDAAMAIVLYTLAVRGHRRFGAAVFLASAVLRVAWQTTWGGDGQGGPTMQILTVLAVQLAAWVLGEYVRSRHALDGEVALRTAQAENERHALARAAVAEERASIARELHDVLAHGVSVIVLNAEGAKLMRHQDPSAVDRTFETISRTGRDALAELRRLLEVLHAGEDARRPQPTAAELRDLVAQADNGRRAIGVEVTGDDSGLPASAALQAYRIVQEALTNMIKHAPADADGQVSVHFGPPADRREIRIEVTNSGGTSAPAPAPALPSSGRGLAGMAQRVEMYHGSLETGATEDGGYRVAATLVVGA</sequence>
<keyword evidence="8" id="KW-0902">Two-component regulatory system</keyword>
<feature type="domain" description="Histidine kinase/HSP90-like ATPase" evidence="10">
    <location>
        <begin position="292"/>
        <end position="386"/>
    </location>
</feature>
<dbReference type="InterPro" id="IPR003594">
    <property type="entry name" value="HATPase_dom"/>
</dbReference>
<keyword evidence="6 13" id="KW-0418">Kinase</keyword>
<keyword evidence="5" id="KW-0547">Nucleotide-binding</keyword>